<comment type="caution">
    <text evidence="2">The sequence shown here is derived from an EMBL/GenBank/DDBJ whole genome shotgun (WGS) entry which is preliminary data.</text>
</comment>
<feature type="compositionally biased region" description="Low complexity" evidence="1">
    <location>
        <begin position="62"/>
        <end position="75"/>
    </location>
</feature>
<reference evidence="2" key="1">
    <citation type="submission" date="2021-09" db="EMBL/GenBank/DDBJ databases">
        <authorList>
            <person name="Martin H S."/>
        </authorList>
    </citation>
    <scope>NUCLEOTIDE SEQUENCE</scope>
</reference>
<dbReference type="OrthoDB" id="7477812at2759"/>
<feature type="region of interest" description="Disordered" evidence="1">
    <location>
        <begin position="62"/>
        <end position="91"/>
    </location>
</feature>
<protein>
    <submittedName>
        <fullName evidence="2">(African queen) hypothetical protein</fullName>
    </submittedName>
</protein>
<dbReference type="Proteomes" id="UP000789524">
    <property type="component" value="Unassembled WGS sequence"/>
</dbReference>
<name>A0A8J2W4W9_9NEOP</name>
<evidence type="ECO:0000313" key="3">
    <source>
        <dbReference type="Proteomes" id="UP000789524"/>
    </source>
</evidence>
<gene>
    <name evidence="2" type="ORF">DCHRY22_LOCUS8202</name>
</gene>
<proteinExistence type="predicted"/>
<dbReference type="AlphaFoldDB" id="A0A8J2W4W9"/>
<dbReference type="EMBL" id="CAKASE010000059">
    <property type="protein sequence ID" value="CAG9568173.1"/>
    <property type="molecule type" value="Genomic_DNA"/>
</dbReference>
<organism evidence="2 3">
    <name type="scientific">Danaus chrysippus</name>
    <name type="common">African queen</name>
    <dbReference type="NCBI Taxonomy" id="151541"/>
    <lineage>
        <taxon>Eukaryota</taxon>
        <taxon>Metazoa</taxon>
        <taxon>Ecdysozoa</taxon>
        <taxon>Arthropoda</taxon>
        <taxon>Hexapoda</taxon>
        <taxon>Insecta</taxon>
        <taxon>Pterygota</taxon>
        <taxon>Neoptera</taxon>
        <taxon>Endopterygota</taxon>
        <taxon>Lepidoptera</taxon>
        <taxon>Glossata</taxon>
        <taxon>Ditrysia</taxon>
        <taxon>Papilionoidea</taxon>
        <taxon>Nymphalidae</taxon>
        <taxon>Danainae</taxon>
        <taxon>Danaini</taxon>
        <taxon>Danaina</taxon>
        <taxon>Danaus</taxon>
        <taxon>Anosia</taxon>
    </lineage>
</organism>
<sequence length="91" mass="9853">MGTLLGIVIPAESIKAVYRVARNTHTDRTKNIILQLNTKHLRDDVIAASRVRRGLAAGQLIAAGGPRNASSRSSSDVTQSDRIVYMSKDAH</sequence>
<evidence type="ECO:0000313" key="2">
    <source>
        <dbReference type="EMBL" id="CAG9568173.1"/>
    </source>
</evidence>
<accession>A0A8J2W4W9</accession>
<keyword evidence="3" id="KW-1185">Reference proteome</keyword>
<evidence type="ECO:0000256" key="1">
    <source>
        <dbReference type="SAM" id="MobiDB-lite"/>
    </source>
</evidence>